<evidence type="ECO:0000313" key="2">
    <source>
        <dbReference type="EMBL" id="PRQ04732.1"/>
    </source>
</evidence>
<evidence type="ECO:0008006" key="4">
    <source>
        <dbReference type="Google" id="ProtNLM"/>
    </source>
</evidence>
<name>A0A2S9YI60_9BACT</name>
<keyword evidence="1" id="KW-0812">Transmembrane</keyword>
<reference evidence="2 3" key="1">
    <citation type="submission" date="2018-03" db="EMBL/GenBank/DDBJ databases">
        <title>Draft Genome Sequences of the Obligatory Marine Myxobacteria Enhygromyxa salina SWB005.</title>
        <authorList>
            <person name="Poehlein A."/>
            <person name="Moghaddam J.A."/>
            <person name="Harms H."/>
            <person name="Alanjari M."/>
            <person name="Koenig G.M."/>
            <person name="Daniel R."/>
            <person name="Schaeberle T.F."/>
        </authorList>
    </citation>
    <scope>NUCLEOTIDE SEQUENCE [LARGE SCALE GENOMIC DNA]</scope>
    <source>
        <strain evidence="2 3">SWB005</strain>
    </source>
</reference>
<keyword evidence="3" id="KW-1185">Reference proteome</keyword>
<dbReference type="RefSeq" id="WP_106389962.1">
    <property type="nucleotide sequence ID" value="NZ_PVNK01000025.1"/>
</dbReference>
<accession>A0A2S9YI60</accession>
<evidence type="ECO:0000313" key="3">
    <source>
        <dbReference type="Proteomes" id="UP000237968"/>
    </source>
</evidence>
<dbReference type="EMBL" id="PVNK01000025">
    <property type="protein sequence ID" value="PRQ04732.1"/>
    <property type="molecule type" value="Genomic_DNA"/>
</dbReference>
<organism evidence="2 3">
    <name type="scientific">Enhygromyxa salina</name>
    <dbReference type="NCBI Taxonomy" id="215803"/>
    <lineage>
        <taxon>Bacteria</taxon>
        <taxon>Pseudomonadati</taxon>
        <taxon>Myxococcota</taxon>
        <taxon>Polyangia</taxon>
        <taxon>Nannocystales</taxon>
        <taxon>Nannocystaceae</taxon>
        <taxon>Enhygromyxa</taxon>
    </lineage>
</organism>
<protein>
    <recommendedName>
        <fullName evidence="4">CAAX amino terminal protease self-immunity</fullName>
    </recommendedName>
</protein>
<comment type="caution">
    <text evidence="2">The sequence shown here is derived from an EMBL/GenBank/DDBJ whole genome shotgun (WGS) entry which is preliminary data.</text>
</comment>
<proteinExistence type="predicted"/>
<feature type="transmembrane region" description="Helical" evidence="1">
    <location>
        <begin position="6"/>
        <end position="24"/>
    </location>
</feature>
<feature type="transmembrane region" description="Helical" evidence="1">
    <location>
        <begin position="95"/>
        <end position="116"/>
    </location>
</feature>
<keyword evidence="1" id="KW-0472">Membrane</keyword>
<dbReference type="OrthoDB" id="5523058at2"/>
<sequence>MSAWLTAFVFTQVIEIPIYMRALLERLDGGEPVVARWSAALGLAFGASAITHPIVWFVMPKLVPSSWLTMVIIAELFAILTEAAWLRAFGLRRSLAWAAFANAASVLIGMALRQVFGWP</sequence>
<dbReference type="AlphaFoldDB" id="A0A2S9YI60"/>
<keyword evidence="1" id="KW-1133">Transmembrane helix</keyword>
<evidence type="ECO:0000256" key="1">
    <source>
        <dbReference type="SAM" id="Phobius"/>
    </source>
</evidence>
<gene>
    <name evidence="2" type="ORF">ENSA5_04970</name>
</gene>
<feature type="transmembrane region" description="Helical" evidence="1">
    <location>
        <begin position="36"/>
        <end position="59"/>
    </location>
</feature>
<feature type="transmembrane region" description="Helical" evidence="1">
    <location>
        <begin position="65"/>
        <end position="86"/>
    </location>
</feature>
<dbReference type="Proteomes" id="UP000237968">
    <property type="component" value="Unassembled WGS sequence"/>
</dbReference>